<dbReference type="CDD" id="cd05007">
    <property type="entry name" value="SIS_Etherase"/>
    <property type="match status" value="1"/>
</dbReference>
<dbReference type="GO" id="GO:0097367">
    <property type="term" value="F:carbohydrate derivative binding"/>
    <property type="evidence" value="ECO:0007669"/>
    <property type="project" value="InterPro"/>
</dbReference>
<dbReference type="GO" id="GO:0016835">
    <property type="term" value="F:carbon-oxygen lyase activity"/>
    <property type="evidence" value="ECO:0007669"/>
    <property type="project" value="InterPro"/>
</dbReference>
<evidence type="ECO:0000313" key="4">
    <source>
        <dbReference type="EMBL" id="RIV82164.1"/>
    </source>
</evidence>
<dbReference type="Proteomes" id="UP000265366">
    <property type="component" value="Unassembled WGS sequence"/>
</dbReference>
<dbReference type="GO" id="GO:0046348">
    <property type="term" value="P:amino sugar catabolic process"/>
    <property type="evidence" value="ECO:0007669"/>
    <property type="project" value="InterPro"/>
</dbReference>
<dbReference type="Pfam" id="PF22645">
    <property type="entry name" value="GKRP_SIS_N"/>
    <property type="match status" value="1"/>
</dbReference>
<dbReference type="InterPro" id="IPR040190">
    <property type="entry name" value="MURQ/GCKR"/>
</dbReference>
<gene>
    <name evidence="4" type="ORF">D2V17_15920</name>
</gene>
<reference evidence="4 5" key="1">
    <citation type="submission" date="2018-08" db="EMBL/GenBank/DDBJ databases">
        <title>Erythrobacter zhengii sp.nov., a bacterium isolated from deep-sea sediment.</title>
        <authorList>
            <person name="Fang C."/>
            <person name="Wu Y.-H."/>
            <person name="Sun C."/>
            <person name="Wang H."/>
            <person name="Cheng H."/>
            <person name="Meng F.-X."/>
            <person name="Wang C.-S."/>
            <person name="Xu X.-W."/>
        </authorList>
    </citation>
    <scope>NUCLEOTIDE SEQUENCE [LARGE SCALE GENOMIC DNA]</scope>
    <source>
        <strain evidence="4 5">CCTCC AB 2015396</strain>
    </source>
</reference>
<dbReference type="NCBIfam" id="NF009222">
    <property type="entry name" value="PRK12570.1"/>
    <property type="match status" value="1"/>
</dbReference>
<proteinExistence type="predicted"/>
<keyword evidence="5" id="KW-1185">Reference proteome</keyword>
<keyword evidence="1" id="KW-0456">Lyase</keyword>
<keyword evidence="2" id="KW-0119">Carbohydrate metabolism</keyword>
<evidence type="ECO:0000256" key="2">
    <source>
        <dbReference type="ARBA" id="ARBA00023277"/>
    </source>
</evidence>
<dbReference type="PROSITE" id="PS51464">
    <property type="entry name" value="SIS"/>
    <property type="match status" value="1"/>
</dbReference>
<name>A0A3A1P2Y3_9SPHN</name>
<dbReference type="InterPro" id="IPR005488">
    <property type="entry name" value="Etherase_MurQ"/>
</dbReference>
<dbReference type="EMBL" id="QXFM01000121">
    <property type="protein sequence ID" value="RIV82164.1"/>
    <property type="molecule type" value="Genomic_DNA"/>
</dbReference>
<evidence type="ECO:0000256" key="1">
    <source>
        <dbReference type="ARBA" id="ARBA00023239"/>
    </source>
</evidence>
<dbReference type="InterPro" id="IPR001347">
    <property type="entry name" value="SIS_dom"/>
</dbReference>
<dbReference type="OrthoDB" id="9813395at2"/>
<dbReference type="SUPFAM" id="SSF53697">
    <property type="entry name" value="SIS domain"/>
    <property type="match status" value="1"/>
</dbReference>
<dbReference type="GO" id="GO:0016803">
    <property type="term" value="F:ether hydrolase activity"/>
    <property type="evidence" value="ECO:0007669"/>
    <property type="project" value="TreeGrafter"/>
</dbReference>
<feature type="domain" description="SIS" evidence="3">
    <location>
        <begin position="50"/>
        <end position="213"/>
    </location>
</feature>
<dbReference type="RefSeq" id="WP_119593861.1">
    <property type="nucleotide sequence ID" value="NZ_QXFM01000121.1"/>
</dbReference>
<dbReference type="AlphaFoldDB" id="A0A3A1P2Y3"/>
<dbReference type="Gene3D" id="1.10.8.1080">
    <property type="match status" value="1"/>
</dbReference>
<evidence type="ECO:0000313" key="5">
    <source>
        <dbReference type="Proteomes" id="UP000265366"/>
    </source>
</evidence>
<evidence type="ECO:0000259" key="3">
    <source>
        <dbReference type="PROSITE" id="PS51464"/>
    </source>
</evidence>
<accession>A0A3A1P2Y3</accession>
<dbReference type="InterPro" id="IPR046348">
    <property type="entry name" value="SIS_dom_sf"/>
</dbReference>
<dbReference type="GO" id="GO:0009254">
    <property type="term" value="P:peptidoglycan turnover"/>
    <property type="evidence" value="ECO:0007669"/>
    <property type="project" value="TreeGrafter"/>
</dbReference>
<dbReference type="PANTHER" id="PTHR10088:SF4">
    <property type="entry name" value="GLUCOKINASE REGULATORY PROTEIN"/>
    <property type="match status" value="1"/>
</dbReference>
<dbReference type="PANTHER" id="PTHR10088">
    <property type="entry name" value="GLUCOKINASE REGULATORY PROTEIN"/>
    <property type="match status" value="1"/>
</dbReference>
<protein>
    <submittedName>
        <fullName evidence="4">N-acetylmuramic acid 6-phosphate etherase</fullName>
    </submittedName>
</protein>
<organism evidence="4 5">
    <name type="scientific">Aurantiacibacter xanthus</name>
    <dbReference type="NCBI Taxonomy" id="1784712"/>
    <lineage>
        <taxon>Bacteria</taxon>
        <taxon>Pseudomonadati</taxon>
        <taxon>Pseudomonadota</taxon>
        <taxon>Alphaproteobacteria</taxon>
        <taxon>Sphingomonadales</taxon>
        <taxon>Erythrobacteraceae</taxon>
        <taxon>Aurantiacibacter</taxon>
    </lineage>
</organism>
<comment type="caution">
    <text evidence="4">The sequence shown here is derived from an EMBL/GenBank/DDBJ whole genome shotgun (WGS) entry which is preliminary data.</text>
</comment>
<sequence>MKTEALDPRYRDLDLWPTELAVEAMLEGQMAAIAALQSQTAMIANAAEAAAERLGDSGRLVFVGAGTSGRLAVQDGAELWPTYGWPMERMVFLMAGGVSALTEAYEGAEDDVEAGRAEIDAAGIGPADVVIGVAASGRTPYTLAAIEQARAAGALTIAIANNAGSALLGAAEHPICAVTGSEIVGGSTRMKAGTAQKAMLNLLSTAIMIRRGLVYEGRMVAMRISNAKLLQRGCRMVQDIAGVDEGTASRALAATGNEIRLAVLVASGRSVGEAETLLSANGGDLRKALKTLAQQAVKGETDE</sequence>
<dbReference type="NCBIfam" id="NF003915">
    <property type="entry name" value="PRK05441.1"/>
    <property type="match status" value="1"/>
</dbReference>
<dbReference type="Gene3D" id="3.40.50.10490">
    <property type="entry name" value="Glucose-6-phosphate isomerase like protein, domain 1"/>
    <property type="match status" value="1"/>
</dbReference>